<dbReference type="OrthoDB" id="40902at2759"/>
<dbReference type="InterPro" id="IPR000719">
    <property type="entry name" value="Prot_kinase_dom"/>
</dbReference>
<keyword evidence="2 5" id="KW-0547">Nucleotide-binding</keyword>
<evidence type="ECO:0000256" key="5">
    <source>
        <dbReference type="PROSITE-ProRule" id="PRU10141"/>
    </source>
</evidence>
<protein>
    <submittedName>
        <fullName evidence="8">Myosin light chain kinase A</fullName>
    </submittedName>
</protein>
<evidence type="ECO:0000256" key="4">
    <source>
        <dbReference type="ARBA" id="ARBA00022840"/>
    </source>
</evidence>
<feature type="compositionally biased region" description="Low complexity" evidence="6">
    <location>
        <begin position="630"/>
        <end position="649"/>
    </location>
</feature>
<name>A0A2J7ZL39_9CHLO</name>
<keyword evidence="9" id="KW-1185">Reference proteome</keyword>
<evidence type="ECO:0000313" key="9">
    <source>
        <dbReference type="Proteomes" id="UP000236333"/>
    </source>
</evidence>
<dbReference type="SMART" id="SM00220">
    <property type="entry name" value="S_TKc"/>
    <property type="match status" value="2"/>
</dbReference>
<organism evidence="8 9">
    <name type="scientific">Tetrabaena socialis</name>
    <dbReference type="NCBI Taxonomy" id="47790"/>
    <lineage>
        <taxon>Eukaryota</taxon>
        <taxon>Viridiplantae</taxon>
        <taxon>Chlorophyta</taxon>
        <taxon>core chlorophytes</taxon>
        <taxon>Chlorophyceae</taxon>
        <taxon>CS clade</taxon>
        <taxon>Chlamydomonadales</taxon>
        <taxon>Tetrabaenaceae</taxon>
        <taxon>Tetrabaena</taxon>
    </lineage>
</organism>
<keyword evidence="1" id="KW-0808">Transferase</keyword>
<dbReference type="GO" id="GO:0005524">
    <property type="term" value="F:ATP binding"/>
    <property type="evidence" value="ECO:0007669"/>
    <property type="project" value="UniProtKB-UniRule"/>
</dbReference>
<dbReference type="PROSITE" id="PS00108">
    <property type="entry name" value="PROTEIN_KINASE_ST"/>
    <property type="match status" value="2"/>
</dbReference>
<dbReference type="PROSITE" id="PS50011">
    <property type="entry name" value="PROTEIN_KINASE_DOM"/>
    <property type="match status" value="2"/>
</dbReference>
<keyword evidence="3 8" id="KW-0418">Kinase</keyword>
<evidence type="ECO:0000259" key="7">
    <source>
        <dbReference type="PROSITE" id="PS50011"/>
    </source>
</evidence>
<proteinExistence type="predicted"/>
<dbReference type="Proteomes" id="UP000236333">
    <property type="component" value="Unassembled WGS sequence"/>
</dbReference>
<feature type="compositionally biased region" description="Low complexity" evidence="6">
    <location>
        <begin position="139"/>
        <end position="165"/>
    </location>
</feature>
<feature type="region of interest" description="Disordered" evidence="6">
    <location>
        <begin position="509"/>
        <end position="562"/>
    </location>
</feature>
<evidence type="ECO:0000313" key="8">
    <source>
        <dbReference type="EMBL" id="PNH00984.1"/>
    </source>
</evidence>
<gene>
    <name evidence="8" type="ORF">TSOC_013151</name>
</gene>
<dbReference type="PANTHER" id="PTHR24347">
    <property type="entry name" value="SERINE/THREONINE-PROTEIN KINASE"/>
    <property type="match status" value="1"/>
</dbReference>
<dbReference type="InterPro" id="IPR011009">
    <property type="entry name" value="Kinase-like_dom_sf"/>
</dbReference>
<accession>A0A2J7ZL39</accession>
<feature type="non-terminal residue" evidence="8">
    <location>
        <position position="950"/>
    </location>
</feature>
<dbReference type="AlphaFoldDB" id="A0A2J7ZL39"/>
<feature type="compositionally biased region" description="Pro residues" evidence="6">
    <location>
        <begin position="518"/>
        <end position="528"/>
    </location>
</feature>
<dbReference type="PROSITE" id="PS00107">
    <property type="entry name" value="PROTEIN_KINASE_ATP"/>
    <property type="match status" value="2"/>
</dbReference>
<feature type="domain" description="Protein kinase" evidence="7">
    <location>
        <begin position="672"/>
        <end position="936"/>
    </location>
</feature>
<dbReference type="CDD" id="cd05117">
    <property type="entry name" value="STKc_CAMK"/>
    <property type="match status" value="2"/>
</dbReference>
<dbReference type="FunFam" id="1.10.510.10:FF:002036">
    <property type="entry name" value="Gliding motility related CaM kinase"/>
    <property type="match status" value="2"/>
</dbReference>
<evidence type="ECO:0000256" key="6">
    <source>
        <dbReference type="SAM" id="MobiDB-lite"/>
    </source>
</evidence>
<feature type="binding site" evidence="5">
    <location>
        <position position="210"/>
    </location>
    <ligand>
        <name>ATP</name>
        <dbReference type="ChEBI" id="CHEBI:30616"/>
    </ligand>
</feature>
<dbReference type="Pfam" id="PF00069">
    <property type="entry name" value="Pkinase"/>
    <property type="match status" value="2"/>
</dbReference>
<dbReference type="SUPFAM" id="SSF56112">
    <property type="entry name" value="Protein kinase-like (PK-like)"/>
    <property type="match status" value="2"/>
</dbReference>
<feature type="domain" description="Protein kinase" evidence="7">
    <location>
        <begin position="181"/>
        <end position="445"/>
    </location>
</feature>
<dbReference type="InterPro" id="IPR008271">
    <property type="entry name" value="Ser/Thr_kinase_AS"/>
</dbReference>
<reference evidence="8 9" key="1">
    <citation type="journal article" date="2017" name="Mol. Biol. Evol.">
        <title>The 4-celled Tetrabaena socialis nuclear genome reveals the essential components for genetic control of cell number at the origin of multicellularity in the volvocine lineage.</title>
        <authorList>
            <person name="Featherston J."/>
            <person name="Arakaki Y."/>
            <person name="Hanschen E.R."/>
            <person name="Ferris P.J."/>
            <person name="Michod R.E."/>
            <person name="Olson B.J.S.C."/>
            <person name="Nozaki H."/>
            <person name="Durand P.M."/>
        </authorList>
    </citation>
    <scope>NUCLEOTIDE SEQUENCE [LARGE SCALE GENOMIC DNA]</scope>
    <source>
        <strain evidence="8 9">NIES-571</strain>
    </source>
</reference>
<feature type="region of interest" description="Disordered" evidence="6">
    <location>
        <begin position="628"/>
        <end position="649"/>
    </location>
</feature>
<feature type="region of interest" description="Disordered" evidence="6">
    <location>
        <begin position="130"/>
        <end position="168"/>
    </location>
</feature>
<keyword evidence="4 5" id="KW-0067">ATP-binding</keyword>
<evidence type="ECO:0000256" key="2">
    <source>
        <dbReference type="ARBA" id="ARBA00022741"/>
    </source>
</evidence>
<sequence length="950" mass="103020">MGRILQKVLDELPDCVIVAPVWPNWWRALWAHLPALSVQSSKLAGIALPVCKANAGRERFVGWRLYWDSEEKTPLSAPKPALSQQAASPKVVEAIPAVADDKASGKRRSQDHDIGALTHDEIELVKQKSLSGVAETSSPKAPAAQAPTGQPAAAPSPAMVPAVQARPGSKLRTDVKLRDVYKLGKTLGTGGFSVVKLSTDRATGVEYACKIMALPPVGQEVGENENTREDIFKEIDLLCGMNHENVIFLKEYFEEGNKVYLITELLTGGELLEAVLKRGSYTEAEARLCFVQVLRGIEYLHSKNVVHRDLKLENLLLAQQDDISLVKIADFGLAKHAVNGMQTICGTPQYVAPEVIVGAKGHVYGPGVDMWSAGVVLYILLGGYPPFWSDSEPQLFDMIRKGKYSFGDPVWNKVSESAKELIRKLLIVDPTKRLSATEALQHQFILEGNFQQPSTPKGRAASPKVVEAIPAVADDKASGKRRSQDHDIGALTHDEIELVKQKSFPIMGNLCAGKQPDKSPPPAVPPLAPTLVEDPSEEKTLPVSTLPPLSAPKPALSQQAASPKVVEAIPAVADDKASGKRRSQDHDIGALTHDEIELVKQKSATDPMPPVGAAPAVVSPVEAAVERASPKAPAAQAPTGQPAAAPSPAMVPAVQARPGSKLRTDVKLRDVYKLGKTLGTGGFSVVKLSTDRATGVEYACKIMALPPVGQEVGENENTREDIFKEIDLLCGMNHENVIFLKEYFEEGNKVYLITELLTGGELLEAVLKRGSYTEAEARLCFVQVLRGIEYLHSKNVVHRDLKLENLLLAQQDDISLVKIADFGLAKHAVNGMQTICGTPQYVAPEVIVGAKGHVYGPGVDMWSAGVVLYILLGGYPPFWSDSEPQLFDMIRKGKYSFGDPVWNKVSESAKELIRKLLIVDPTKRLSATEALQHQFILEGNFQQPSTPKGR</sequence>
<comment type="caution">
    <text evidence="8">The sequence shown here is derived from an EMBL/GenBank/DDBJ whole genome shotgun (WGS) entry which is preliminary data.</text>
</comment>
<feature type="compositionally biased region" description="Low complexity" evidence="6">
    <location>
        <begin position="546"/>
        <end position="557"/>
    </location>
</feature>
<evidence type="ECO:0000256" key="3">
    <source>
        <dbReference type="ARBA" id="ARBA00022777"/>
    </source>
</evidence>
<evidence type="ECO:0000256" key="1">
    <source>
        <dbReference type="ARBA" id="ARBA00022679"/>
    </source>
</evidence>
<dbReference type="EMBL" id="PGGS01001067">
    <property type="protein sequence ID" value="PNH00984.1"/>
    <property type="molecule type" value="Genomic_DNA"/>
</dbReference>
<dbReference type="Gene3D" id="1.10.510.10">
    <property type="entry name" value="Transferase(Phosphotransferase) domain 1"/>
    <property type="match status" value="2"/>
</dbReference>
<dbReference type="InterPro" id="IPR017441">
    <property type="entry name" value="Protein_kinase_ATP_BS"/>
</dbReference>
<dbReference type="GO" id="GO:0004672">
    <property type="term" value="F:protein kinase activity"/>
    <property type="evidence" value="ECO:0007669"/>
    <property type="project" value="InterPro"/>
</dbReference>
<feature type="binding site" evidence="5">
    <location>
        <position position="701"/>
    </location>
    <ligand>
        <name>ATP</name>
        <dbReference type="ChEBI" id="CHEBI:30616"/>
    </ligand>
</feature>